<name>A0A3G6YJW7_ACIPI</name>
<organism evidence="1 2">
    <name type="scientific">Acinetobacter pittii</name>
    <name type="common">Acinetobacter genomosp. 3</name>
    <dbReference type="NCBI Taxonomy" id="48296"/>
    <lineage>
        <taxon>Bacteria</taxon>
        <taxon>Pseudomonadati</taxon>
        <taxon>Pseudomonadota</taxon>
        <taxon>Gammaproteobacteria</taxon>
        <taxon>Moraxellales</taxon>
        <taxon>Moraxellaceae</taxon>
        <taxon>Acinetobacter</taxon>
        <taxon>Acinetobacter calcoaceticus/baumannii complex</taxon>
    </lineage>
</organism>
<dbReference type="EMBL" id="CP033540">
    <property type="protein sequence ID" value="AZC00450.1"/>
    <property type="molecule type" value="Genomic_DNA"/>
</dbReference>
<proteinExistence type="predicted"/>
<evidence type="ECO:0000313" key="1">
    <source>
        <dbReference type="EMBL" id="AZC00450.1"/>
    </source>
</evidence>
<sequence length="137" mass="16373">MNTRELRVKYNNEWPKKFNFPVEDTFLQRVEEKKLDQIFFPVSLSNSDTWEFQYYLGYLLDALDMLPNRPDLAFDHIWKALDSEFFKVKNEFHSCNASRFDAFVDKILSDANTAKSILIYLKLIPYQTCEYAAKKNY</sequence>
<reference evidence="1 2" key="1">
    <citation type="submission" date="2018-11" db="EMBL/GenBank/DDBJ databases">
        <authorList>
            <person name="Kuo S.-C."/>
            <person name="Chen F.-J."/>
            <person name="Liao Y.-C."/>
        </authorList>
    </citation>
    <scope>NUCLEOTIDE SEQUENCE [LARGE SCALE GENOMIC DNA]</scope>
    <source>
        <strain evidence="1 2">2014S06-099</strain>
    </source>
</reference>
<protein>
    <submittedName>
        <fullName evidence="1">Uncharacterized protein</fullName>
    </submittedName>
</protein>
<gene>
    <name evidence="1" type="ORF">DKE52_008060</name>
</gene>
<dbReference type="Proteomes" id="UP000254410">
    <property type="component" value="Chromosome"/>
</dbReference>
<dbReference type="AlphaFoldDB" id="A0A3G6YJW7"/>
<accession>A0A3G6YJW7</accession>
<evidence type="ECO:0000313" key="2">
    <source>
        <dbReference type="Proteomes" id="UP000254410"/>
    </source>
</evidence>
<reference evidence="1 2" key="2">
    <citation type="submission" date="2018-12" db="EMBL/GenBank/DDBJ databases">
        <title>Molecular Epidemiology of Emerging Carbapenem-Resistance in Acinetobacter nosocomialis and Acinetobacter pittii in Taiwan, 2010-2014.</title>
        <authorList>
            <person name="Huang W.-C."/>
            <person name="Wang H.-Y."/>
            <person name="Lai J.-F."/>
            <person name="Lauderdale T.-L."/>
            <person name="Sytwu H.-K."/>
        </authorList>
    </citation>
    <scope>NUCLEOTIDE SEQUENCE [LARGE SCALE GENOMIC DNA]</scope>
    <source>
        <strain evidence="1 2">2014S06-099</strain>
    </source>
</reference>